<proteinExistence type="predicted"/>
<accession>A0A1Y1ZWP1</accession>
<dbReference type="Proteomes" id="UP000193144">
    <property type="component" value="Unassembled WGS sequence"/>
</dbReference>
<evidence type="ECO:0008006" key="3">
    <source>
        <dbReference type="Google" id="ProtNLM"/>
    </source>
</evidence>
<evidence type="ECO:0000313" key="2">
    <source>
        <dbReference type="Proteomes" id="UP000193144"/>
    </source>
</evidence>
<evidence type="ECO:0000313" key="1">
    <source>
        <dbReference type="EMBL" id="ORY14651.1"/>
    </source>
</evidence>
<keyword evidence="2" id="KW-1185">Reference proteome</keyword>
<gene>
    <name evidence="1" type="ORF">BCR34DRAFT_479142</name>
</gene>
<dbReference type="EMBL" id="MCFA01000031">
    <property type="protein sequence ID" value="ORY14651.1"/>
    <property type="molecule type" value="Genomic_DNA"/>
</dbReference>
<reference evidence="1 2" key="1">
    <citation type="submission" date="2016-07" db="EMBL/GenBank/DDBJ databases">
        <title>Pervasive Adenine N6-methylation of Active Genes in Fungi.</title>
        <authorList>
            <consortium name="DOE Joint Genome Institute"/>
            <person name="Mondo S.J."/>
            <person name="Dannebaum R.O."/>
            <person name="Kuo R.C."/>
            <person name="Labutti K."/>
            <person name="Haridas S."/>
            <person name="Kuo A."/>
            <person name="Salamov A."/>
            <person name="Ahrendt S.R."/>
            <person name="Lipzen A."/>
            <person name="Sullivan W."/>
            <person name="Andreopoulos W.B."/>
            <person name="Clum A."/>
            <person name="Lindquist E."/>
            <person name="Daum C."/>
            <person name="Ramamoorthy G.K."/>
            <person name="Gryganskyi A."/>
            <person name="Culley D."/>
            <person name="Magnuson J.K."/>
            <person name="James T.Y."/>
            <person name="O'Malley M.A."/>
            <person name="Stajich J.E."/>
            <person name="Spatafora J.W."/>
            <person name="Visel A."/>
            <person name="Grigoriev I.V."/>
        </authorList>
    </citation>
    <scope>NUCLEOTIDE SEQUENCE [LARGE SCALE GENOMIC DNA]</scope>
    <source>
        <strain evidence="1 2">CBS 115471</strain>
    </source>
</reference>
<comment type="caution">
    <text evidence="1">The sequence shown here is derived from an EMBL/GenBank/DDBJ whole genome shotgun (WGS) entry which is preliminary data.</text>
</comment>
<protein>
    <recommendedName>
        <fullName evidence="3">F-box domain-containing protein</fullName>
    </recommendedName>
</protein>
<dbReference type="AlphaFoldDB" id="A0A1Y1ZWP1"/>
<dbReference type="OrthoDB" id="5985073at2759"/>
<name>A0A1Y1ZWP1_9PLEO</name>
<dbReference type="STRING" id="1231657.A0A1Y1ZWP1"/>
<sequence>METLPQEIVHRIASFVERREGEDQAFYHERKTLPANLPPLSVVSQSWKEAIESVTFRTLHITSTDLHDLRTIVSGARREKVRRICFTPVLPTYSDDECGRHETIGDQIANNESFSLSLKQLFNIFKGWEDDGVKGPISLDIDNPYSPMDPHKRVKSRHEYQMDVVTRKRTDIFEERYEGSYIRLLELGRFPILNHISSMSVSNGSRDYSPCTAAQIASRFPNLEFIAWNLKDLDDSTPDDRRIELAEALVANPLLSVKTALVELYHETPDDQGRDNEVLLSLDSQADPLSAALRLLSQTLTKFELEGTIDPSLFWPPSEHDPVPIWPSLQTYTVKFDIGTPSGKWYFARDPAFRFSSPSYEGHEEPTPFRTMPDSEQMEPLLLSFAKAAHRMPILELASLTCPLTDPEYNHSQFEISYHAPGKPASYGDESEGDVRSRRLYYEVGDWTPSADVGRALREIGGERYTGQVVERFLASQW</sequence>
<organism evidence="1 2">
    <name type="scientific">Clohesyomyces aquaticus</name>
    <dbReference type="NCBI Taxonomy" id="1231657"/>
    <lineage>
        <taxon>Eukaryota</taxon>
        <taxon>Fungi</taxon>
        <taxon>Dikarya</taxon>
        <taxon>Ascomycota</taxon>
        <taxon>Pezizomycotina</taxon>
        <taxon>Dothideomycetes</taxon>
        <taxon>Pleosporomycetidae</taxon>
        <taxon>Pleosporales</taxon>
        <taxon>Lindgomycetaceae</taxon>
        <taxon>Clohesyomyces</taxon>
    </lineage>
</organism>